<feature type="compositionally biased region" description="Basic and acidic residues" evidence="7">
    <location>
        <begin position="408"/>
        <end position="419"/>
    </location>
</feature>
<feature type="region of interest" description="Disordered" evidence="7">
    <location>
        <begin position="643"/>
        <end position="680"/>
    </location>
</feature>
<comment type="function">
    <text evidence="1">Involved in mitochondrial migration along actin filaments.</text>
</comment>
<feature type="compositionally biased region" description="Polar residues" evidence="7">
    <location>
        <begin position="450"/>
        <end position="477"/>
    </location>
</feature>
<dbReference type="AlphaFoldDB" id="A0A6C1EA18"/>
<feature type="compositionally biased region" description="Polar residues" evidence="7">
    <location>
        <begin position="713"/>
        <end position="728"/>
    </location>
</feature>
<feature type="region of interest" description="Disordered" evidence="7">
    <location>
        <begin position="580"/>
        <end position="625"/>
    </location>
</feature>
<keyword evidence="6" id="KW-0963">Cytoplasm</keyword>
<dbReference type="Pfam" id="PF11489">
    <property type="entry name" value="Aim21"/>
    <property type="match status" value="1"/>
</dbReference>
<dbReference type="InterPro" id="IPR021582">
    <property type="entry name" value="Aim21"/>
</dbReference>
<gene>
    <name evidence="8" type="ORF">GRS66_008484</name>
</gene>
<comment type="similarity">
    <text evidence="3">Belongs to the AIM21 family.</text>
</comment>
<feature type="compositionally biased region" description="Polar residues" evidence="7">
    <location>
        <begin position="355"/>
        <end position="364"/>
    </location>
</feature>
<dbReference type="EMBL" id="CP049006">
    <property type="protein sequence ID" value="QID85889.1"/>
    <property type="molecule type" value="Genomic_DNA"/>
</dbReference>
<comment type="subcellular location">
    <subcellularLocation>
        <location evidence="2">Cytoplasm</location>
        <location evidence="2">Cytoskeleton</location>
        <location evidence="2">Actin patch</location>
    </subcellularLocation>
</comment>
<keyword evidence="9" id="KW-1185">Reference proteome</keyword>
<evidence type="ECO:0000256" key="1">
    <source>
        <dbReference type="ARBA" id="ARBA00002092"/>
    </source>
</evidence>
<feature type="compositionally biased region" description="Polar residues" evidence="7">
    <location>
        <begin position="232"/>
        <end position="244"/>
    </location>
</feature>
<feature type="compositionally biased region" description="Polar residues" evidence="7">
    <location>
        <begin position="172"/>
        <end position="188"/>
    </location>
</feature>
<feature type="compositionally biased region" description="Basic and acidic residues" evidence="7">
    <location>
        <begin position="189"/>
        <end position="200"/>
    </location>
</feature>
<dbReference type="OrthoDB" id="3995855at2759"/>
<feature type="compositionally biased region" description="Low complexity" evidence="7">
    <location>
        <begin position="138"/>
        <end position="148"/>
    </location>
</feature>
<name>A0A6C1EA18_SACPS</name>
<feature type="compositionally biased region" description="Basic and acidic residues" evidence="7">
    <location>
        <begin position="288"/>
        <end position="302"/>
    </location>
</feature>
<protein>
    <recommendedName>
        <fullName evidence="5">Altered inheritance of mitochondria protein 21</fullName>
    </recommendedName>
</protein>
<reference evidence="8 9" key="1">
    <citation type="journal article" date="2019" name="BMC Genomics">
        <title>Chromosome level assembly and comparative genome analysis confirm lager-brewing yeasts originated from a single hybridization.</title>
        <authorList>
            <person name="Salazar A.N."/>
            <person name="Gorter de Vries A.R."/>
            <person name="van den Broek M."/>
            <person name="Brouwers N."/>
            <person name="de la Torre Cortes P."/>
            <person name="Kuijpers N.G.A."/>
            <person name="Daran J.G."/>
            <person name="Abeel T."/>
        </authorList>
    </citation>
    <scope>NUCLEOTIDE SEQUENCE [LARGE SCALE GENOMIC DNA]</scope>
    <source>
        <strain evidence="8 9">CBS 1483</strain>
    </source>
</reference>
<comment type="subunit">
    <text evidence="4">Interacts with ribosomes. Interacts with ABP1.</text>
</comment>
<accession>A0A6C1EA18</accession>
<proteinExistence type="inferred from homology"/>
<dbReference type="Proteomes" id="UP000501346">
    <property type="component" value="Chromosome SeIX"/>
</dbReference>
<evidence type="ECO:0000256" key="7">
    <source>
        <dbReference type="SAM" id="MobiDB-lite"/>
    </source>
</evidence>
<sequence>MSSDDIPKIPSRPSRKKTVELTPLPGKEAEGMKTNSEPPTPTKGPAVPKQRPILKAKTMTSFESEAVADSLPHMPSQRPIRRSTTEELNNVMNNTSKELEEIESFISRHNVHKKKSTTTTRGGDAETSAVPKDQQRRPLLSDSDSFTPDPSPRETNKQENSSVDEGAEPSLNLASSSSDEITKTSNSETRTRQQDVRAASDDNINVGGELSKNTTPEDITPPLDVCRDLKEGNNTAPVSAGTTRSGDEAGNATELPEPRSEGLEKHEEEQEKELYENPAQKESIGSNEKLEIKNNTKEDLQEGKPSSPGTVTLAVDSKVSSQLKSEAENTPAVDSQVSSQLEIEPENTPEVGLKVSSQLKSGPENTPVVPQSRPKKDLDSDVKKEESSNQENEPFPEEQDTTEDDIEAKDTSPKVPVERPRKRAPPPVPKKPSSRIAAFQEMLQKQQQQGLRNNEPSLSSTSSPDTAKQESNPSAAGNTVKADFTNKLNGLFALPGMVNPGQLPASLGKKLSSPSTESTGEQHEQPQARSTPLSGTRRARGPRGRKLPSKVAAVEKVEEDGNKNGIEIFNIWHVYSIPSKQESSGDIIPDKESEVFPKEQPKNTSDMKPGNTPRAEIEHSPNETVNAIHPIDLEEEKELTANVEPIPLSPLPQASTVRKNEGGREESLSPAEAIASRDQDDVTEILEQQMEGLMESEMEAELSGGYEDIDSALHSNDTSAPSTLEPTI</sequence>
<keyword evidence="6" id="KW-0206">Cytoskeleton</keyword>
<feature type="compositionally biased region" description="Basic and acidic residues" evidence="7">
    <location>
        <begin position="658"/>
        <end position="667"/>
    </location>
</feature>
<dbReference type="GO" id="GO:0030479">
    <property type="term" value="C:actin cortical patch"/>
    <property type="evidence" value="ECO:0007669"/>
    <property type="project" value="UniProtKB-SubCell"/>
</dbReference>
<evidence type="ECO:0000256" key="3">
    <source>
        <dbReference type="ARBA" id="ARBA00006466"/>
    </source>
</evidence>
<feature type="compositionally biased region" description="Basic residues" evidence="7">
    <location>
        <begin position="537"/>
        <end position="548"/>
    </location>
</feature>
<feature type="compositionally biased region" description="Basic and acidic residues" evidence="7">
    <location>
        <begin position="256"/>
        <end position="275"/>
    </location>
</feature>
<feature type="region of interest" description="Disordered" evidence="7">
    <location>
        <begin position="1"/>
        <end position="554"/>
    </location>
</feature>
<feature type="compositionally biased region" description="Polar residues" evidence="7">
    <location>
        <begin position="332"/>
        <end position="341"/>
    </location>
</feature>
<evidence type="ECO:0000313" key="9">
    <source>
        <dbReference type="Proteomes" id="UP000501346"/>
    </source>
</evidence>
<feature type="compositionally biased region" description="Polar residues" evidence="7">
    <location>
        <begin position="86"/>
        <end position="96"/>
    </location>
</feature>
<feature type="compositionally biased region" description="Acidic residues" evidence="7">
    <location>
        <begin position="394"/>
        <end position="407"/>
    </location>
</feature>
<organism evidence="8 9">
    <name type="scientific">Saccharomyces pastorianus</name>
    <name type="common">Lager yeast</name>
    <name type="synonym">Saccharomyces cerevisiae x Saccharomyces eubayanus</name>
    <dbReference type="NCBI Taxonomy" id="27292"/>
    <lineage>
        <taxon>Eukaryota</taxon>
        <taxon>Fungi</taxon>
        <taxon>Dikarya</taxon>
        <taxon>Ascomycota</taxon>
        <taxon>Saccharomycotina</taxon>
        <taxon>Saccharomycetes</taxon>
        <taxon>Saccharomycetales</taxon>
        <taxon>Saccharomycetaceae</taxon>
        <taxon>Saccharomyces</taxon>
    </lineage>
</organism>
<feature type="compositionally biased region" description="Basic and acidic residues" evidence="7">
    <location>
        <begin position="588"/>
        <end position="601"/>
    </location>
</feature>
<feature type="compositionally biased region" description="Basic and acidic residues" evidence="7">
    <location>
        <begin position="374"/>
        <end position="387"/>
    </location>
</feature>
<evidence type="ECO:0000256" key="6">
    <source>
        <dbReference type="ARBA" id="ARBA00023212"/>
    </source>
</evidence>
<evidence type="ECO:0000256" key="5">
    <source>
        <dbReference type="ARBA" id="ARBA00021016"/>
    </source>
</evidence>
<evidence type="ECO:0000256" key="4">
    <source>
        <dbReference type="ARBA" id="ARBA00011272"/>
    </source>
</evidence>
<evidence type="ECO:0000313" key="8">
    <source>
        <dbReference type="EMBL" id="QID85889.1"/>
    </source>
</evidence>
<feature type="region of interest" description="Disordered" evidence="7">
    <location>
        <begin position="695"/>
        <end position="728"/>
    </location>
</feature>
<evidence type="ECO:0000256" key="2">
    <source>
        <dbReference type="ARBA" id="ARBA00004134"/>
    </source>
</evidence>